<reference evidence="3" key="1">
    <citation type="journal article" date="2019" name="Int. J. Syst. Evol. Microbiol.">
        <title>The Global Catalogue of Microorganisms (GCM) 10K type strain sequencing project: providing services to taxonomists for standard genome sequencing and annotation.</title>
        <authorList>
            <consortium name="The Broad Institute Genomics Platform"/>
            <consortium name="The Broad Institute Genome Sequencing Center for Infectious Disease"/>
            <person name="Wu L."/>
            <person name="Ma J."/>
        </authorList>
    </citation>
    <scope>NUCLEOTIDE SEQUENCE [LARGE SCALE GENOMIC DNA]</scope>
    <source>
        <strain evidence="3">KCTC 42248</strain>
    </source>
</reference>
<evidence type="ECO:0000313" key="2">
    <source>
        <dbReference type="EMBL" id="MFD2598664.1"/>
    </source>
</evidence>
<dbReference type="Pfam" id="PF17390">
    <property type="entry name" value="Bac_rhamnosid_C"/>
    <property type="match status" value="1"/>
</dbReference>
<keyword evidence="3" id="KW-1185">Reference proteome</keyword>
<sequence length="835" mass="94053">MMRTYLPLSIFFMYFFCFILQASAEFLYSDSIKTRLSIPSKSVLAPYKIVSGGKMGNHGISSSPDPMVNYYWENEDADLQVYHLRPTSISVNNEEAFENAKSLLHSSGEITVNGVGELCFDFGTESAAWLEFDSPDFNGDVEMSISEYNQPGVFNLGPQAPTKTAKPVKHGNTYRLELNKALYEGVRFGWIQVKAIDKPWHITDVRLVCQTKPANYKGYFESSSVLLNRMWYTGAYAVKLNLLKDHLGAILIDRGDRYSWTGDAYVSQGVSMLAFGNYDLIKENLKRTAKDDNAIESYSLLWIHSLLDYYKYSGDEVFFREHLSTIDLKITHAAEVIEKQSHLGFYGWDERIGAGFEDPNNPESRAAYQLLYIQTCNMLSPILKSLGQNEAEEKYTDAAIASLSALKSDVNRWSKIGIHAATEAINGGYLSDVETKAMLERHFVDDSQIVSFSPFNQYFIIRAMAKEGWHEQALHAIDLCWGGQLRLGATTFWECYRPEWEAFLKPHSAVPNGQHGYTSLCHPWSSGVTKWLSEEVLGIQPIEAGFKRFIVKPFLNEEISEVRGGVPTPQGIIHFALDSKSGTGKLTVPENTVAELMIPTMGKKISRVRLNGDVVRDSELSKNQEYLSLQALKGGVYDIQVEYAQSRSKMLIDSEDQDGTSITNNKISLVGIDSVSNKNDHSFLADGYLHFTSEDGSVDKTTLPDYIKDVTWKMKGNGTPRLDVWRDKQSSEIPVLATRNPQTCQQTYAVDILTTNDDRYEFTIRTAENTEIGEMVIDLFDQDSKKMIYPTIAVAPSGKLRYYTFRTQGSIRVRISHVRGGDVGISGLYFRKVNN</sequence>
<dbReference type="InterPro" id="IPR008928">
    <property type="entry name" value="6-hairpin_glycosidase_sf"/>
</dbReference>
<dbReference type="SUPFAM" id="SSF48208">
    <property type="entry name" value="Six-hairpin glycosidases"/>
    <property type="match status" value="1"/>
</dbReference>
<dbReference type="InterPro" id="IPR035398">
    <property type="entry name" value="Bac_rhamnosid_C"/>
</dbReference>
<name>A0ABW5NKV1_9SPHI</name>
<organism evidence="2 3">
    <name type="scientific">Sphingobacterium corticis</name>
    <dbReference type="NCBI Taxonomy" id="1812823"/>
    <lineage>
        <taxon>Bacteria</taxon>
        <taxon>Pseudomonadati</taxon>
        <taxon>Bacteroidota</taxon>
        <taxon>Sphingobacteriia</taxon>
        <taxon>Sphingobacteriales</taxon>
        <taxon>Sphingobacteriaceae</taxon>
        <taxon>Sphingobacterium</taxon>
    </lineage>
</organism>
<evidence type="ECO:0000259" key="1">
    <source>
        <dbReference type="Pfam" id="PF17390"/>
    </source>
</evidence>
<comment type="caution">
    <text evidence="2">The sequence shown here is derived from an EMBL/GenBank/DDBJ whole genome shotgun (WGS) entry which is preliminary data.</text>
</comment>
<gene>
    <name evidence="2" type="ORF">ACFSQ3_06835</name>
</gene>
<protein>
    <submittedName>
        <fullName evidence="2">Alpha-L-rhamnosidase C-terminal domain-containing protein</fullName>
    </submittedName>
</protein>
<accession>A0ABW5NKV1</accession>
<dbReference type="InterPro" id="IPR012341">
    <property type="entry name" value="6hp_glycosidase-like_sf"/>
</dbReference>
<evidence type="ECO:0000313" key="3">
    <source>
        <dbReference type="Proteomes" id="UP001597393"/>
    </source>
</evidence>
<dbReference type="Gene3D" id="2.60.420.10">
    <property type="entry name" value="Maltose phosphorylase, domain 3"/>
    <property type="match status" value="1"/>
</dbReference>
<dbReference type="RefSeq" id="WP_380868749.1">
    <property type="nucleotide sequence ID" value="NZ_JBHUMA010000006.1"/>
</dbReference>
<feature type="domain" description="Alpha-L-rhamnosidase C-terminal" evidence="1">
    <location>
        <begin position="538"/>
        <end position="604"/>
    </location>
</feature>
<dbReference type="PANTHER" id="PTHR34987:SF4">
    <property type="entry name" value="ALPHA-L-RHAMNOSIDASE C-TERMINAL DOMAIN-CONTAINING PROTEIN"/>
    <property type="match status" value="1"/>
</dbReference>
<proteinExistence type="predicted"/>
<dbReference type="Gene3D" id="1.50.10.10">
    <property type="match status" value="1"/>
</dbReference>
<dbReference type="Proteomes" id="UP001597393">
    <property type="component" value="Unassembled WGS sequence"/>
</dbReference>
<dbReference type="EMBL" id="JBHUMA010000006">
    <property type="protein sequence ID" value="MFD2598664.1"/>
    <property type="molecule type" value="Genomic_DNA"/>
</dbReference>
<dbReference type="PANTHER" id="PTHR34987">
    <property type="entry name" value="C, PUTATIVE (AFU_ORTHOLOGUE AFUA_3G02880)-RELATED"/>
    <property type="match status" value="1"/>
</dbReference>